<dbReference type="AlphaFoldDB" id="A0A087TY74"/>
<feature type="compositionally biased region" description="Polar residues" evidence="1">
    <location>
        <begin position="94"/>
        <end position="115"/>
    </location>
</feature>
<accession>A0A087TY74</accession>
<evidence type="ECO:0000313" key="3">
    <source>
        <dbReference type="Proteomes" id="UP000054359"/>
    </source>
</evidence>
<feature type="compositionally biased region" description="Polar residues" evidence="1">
    <location>
        <begin position="1"/>
        <end position="21"/>
    </location>
</feature>
<feature type="region of interest" description="Disordered" evidence="1">
    <location>
        <begin position="1"/>
        <end position="170"/>
    </location>
</feature>
<dbReference type="OrthoDB" id="6423870at2759"/>
<evidence type="ECO:0000313" key="2">
    <source>
        <dbReference type="EMBL" id="KFM70063.1"/>
    </source>
</evidence>
<name>A0A087TY74_STEMI</name>
<feature type="compositionally biased region" description="Basic and acidic residues" evidence="1">
    <location>
        <begin position="119"/>
        <end position="137"/>
    </location>
</feature>
<reference evidence="2 3" key="1">
    <citation type="submission" date="2013-11" db="EMBL/GenBank/DDBJ databases">
        <title>Genome sequencing of Stegodyphus mimosarum.</title>
        <authorList>
            <person name="Bechsgaard J."/>
        </authorList>
    </citation>
    <scope>NUCLEOTIDE SEQUENCE [LARGE SCALE GENOMIC DNA]</scope>
</reference>
<proteinExistence type="predicted"/>
<feature type="compositionally biased region" description="Acidic residues" evidence="1">
    <location>
        <begin position="138"/>
        <end position="154"/>
    </location>
</feature>
<organism evidence="2 3">
    <name type="scientific">Stegodyphus mimosarum</name>
    <name type="common">African social velvet spider</name>
    <dbReference type="NCBI Taxonomy" id="407821"/>
    <lineage>
        <taxon>Eukaryota</taxon>
        <taxon>Metazoa</taxon>
        <taxon>Ecdysozoa</taxon>
        <taxon>Arthropoda</taxon>
        <taxon>Chelicerata</taxon>
        <taxon>Arachnida</taxon>
        <taxon>Araneae</taxon>
        <taxon>Araneomorphae</taxon>
        <taxon>Entelegynae</taxon>
        <taxon>Eresoidea</taxon>
        <taxon>Eresidae</taxon>
        <taxon>Stegodyphus</taxon>
    </lineage>
</organism>
<dbReference type="Proteomes" id="UP000054359">
    <property type="component" value="Unassembled WGS sequence"/>
</dbReference>
<evidence type="ECO:0000256" key="1">
    <source>
        <dbReference type="SAM" id="MobiDB-lite"/>
    </source>
</evidence>
<protein>
    <submittedName>
        <fullName evidence="2">Uncharacterized protein</fullName>
    </submittedName>
</protein>
<feature type="compositionally biased region" description="Low complexity" evidence="1">
    <location>
        <begin position="48"/>
        <end position="59"/>
    </location>
</feature>
<feature type="non-terminal residue" evidence="2">
    <location>
        <position position="170"/>
    </location>
</feature>
<dbReference type="OMA" id="SEDEWCI"/>
<feature type="compositionally biased region" description="Polar residues" evidence="1">
    <location>
        <begin position="75"/>
        <end position="87"/>
    </location>
</feature>
<sequence length="170" mass="18644">MAWLQSSFTSHQLLGDSSGSNIRKGYKVGSVNKNSDPDKSDTPLLHDSSYSPESENVSSDWFKNTGAVASKKQVVPQSNAGKTSFLSSGIFDRSGSNIKLKSPTANHNDPQNSVGCSDKQTENKKLLNDEGMKKNPLFDDDEEEEEEEDSEDEWCIPHSGGYQRVRPGAD</sequence>
<gene>
    <name evidence="2" type="ORF">X975_04399</name>
</gene>
<dbReference type="EMBL" id="KK117287">
    <property type="protein sequence ID" value="KFM70063.1"/>
    <property type="molecule type" value="Genomic_DNA"/>
</dbReference>
<keyword evidence="3" id="KW-1185">Reference proteome</keyword>